<dbReference type="GO" id="GO:0043709">
    <property type="term" value="P:cell adhesion involved in single-species biofilm formation"/>
    <property type="evidence" value="ECO:0007669"/>
    <property type="project" value="TreeGrafter"/>
</dbReference>
<evidence type="ECO:0000256" key="1">
    <source>
        <dbReference type="ARBA" id="ARBA00001946"/>
    </source>
</evidence>
<evidence type="ECO:0000259" key="4">
    <source>
        <dbReference type="PROSITE" id="PS50887"/>
    </source>
</evidence>
<dbReference type="FunFam" id="3.30.70.270:FF:000001">
    <property type="entry name" value="Diguanylate cyclase domain protein"/>
    <property type="match status" value="1"/>
</dbReference>
<feature type="domain" description="GGDEF" evidence="4">
    <location>
        <begin position="346"/>
        <end position="476"/>
    </location>
</feature>
<gene>
    <name evidence="5" type="primary">ycdT3</name>
    <name evidence="5" type="ORF">FIV01_16415</name>
</gene>
<name>A0A5P9CPT1_9VIBR</name>
<dbReference type="InterPro" id="IPR029787">
    <property type="entry name" value="Nucleotide_cyclase"/>
</dbReference>
<keyword evidence="5" id="KW-0614">Plasmid</keyword>
<keyword evidence="5" id="KW-0808">Transferase</keyword>
<dbReference type="RefSeq" id="WP_246210511.1">
    <property type="nucleotide sequence ID" value="NZ_CBCSDK010000011.1"/>
</dbReference>
<dbReference type="SUPFAM" id="SSF55073">
    <property type="entry name" value="Nucleotide cyclase"/>
    <property type="match status" value="1"/>
</dbReference>
<evidence type="ECO:0000313" key="5">
    <source>
        <dbReference type="EMBL" id="QFT27973.1"/>
    </source>
</evidence>
<sequence>MSKHAEILHHSQIKQFLYKGALLAQLSLLSITLLFSPVSVANQENAESRTLIVTNSKAWKPFSYLDDDQQPAGILIDYWQQFAKHNNVEIEFLLLDWNDSLEAVRTGKADVHAGLLWSEGREAYLDYTPEIITIDTQMYINRDLIGLDLNDFMLGKHNYKVGVVTGGYEEEFTRNNYPNLQLVSFNNNQKMIDAAFKGEISAFVADLQVGNFYLLTSNQPNAFIGVRNLYSGDLRAAVKEGNKALQDRIIKGQETITTSEKQRILSRWMHINTVYPAYLAPILIVIAVGGAILYIFALRYSVRMKTRELALANEELKKLSETDSLTGLSNRRHFVSEFQQRIEMQGDVCVIVFDIDDFKSINDNYGHQVGDHVIKTVAEAVREKIGSDQLLGRIGGEEFALVMNNQDELRVKEVSHVICDLIRNLDFSDKLPYQVTVSLGCAYYPTAHQDIQLSDADQLMYQAKAQGKDQAVVKNMENSHS</sequence>
<dbReference type="GO" id="GO:1902201">
    <property type="term" value="P:negative regulation of bacterial-type flagellum-dependent cell motility"/>
    <property type="evidence" value="ECO:0007669"/>
    <property type="project" value="TreeGrafter"/>
</dbReference>
<keyword evidence="3" id="KW-0472">Membrane</keyword>
<dbReference type="GO" id="GO:0052621">
    <property type="term" value="F:diguanylate cyclase activity"/>
    <property type="evidence" value="ECO:0007669"/>
    <property type="project" value="UniProtKB-EC"/>
</dbReference>
<dbReference type="EMBL" id="CP045351">
    <property type="protein sequence ID" value="QFT27973.1"/>
    <property type="molecule type" value="Genomic_DNA"/>
</dbReference>
<accession>A0A5P9CPT1</accession>
<dbReference type="KEGG" id="vaq:FIV01_16415"/>
<dbReference type="PANTHER" id="PTHR45138">
    <property type="entry name" value="REGULATORY COMPONENTS OF SENSORY TRANSDUCTION SYSTEM"/>
    <property type="match status" value="1"/>
</dbReference>
<dbReference type="Gene3D" id="3.30.70.270">
    <property type="match status" value="1"/>
</dbReference>
<dbReference type="Pfam" id="PF00497">
    <property type="entry name" value="SBP_bac_3"/>
    <property type="match status" value="1"/>
</dbReference>
<keyword evidence="3" id="KW-1133">Transmembrane helix</keyword>
<evidence type="ECO:0000313" key="6">
    <source>
        <dbReference type="Proteomes" id="UP000326936"/>
    </source>
</evidence>
<geneLocation type="plasmid" evidence="6">
    <name>pthaf100_a</name>
</geneLocation>
<dbReference type="NCBIfam" id="TIGR00254">
    <property type="entry name" value="GGDEF"/>
    <property type="match status" value="1"/>
</dbReference>
<keyword evidence="6" id="KW-1185">Reference proteome</keyword>
<dbReference type="InterPro" id="IPR000160">
    <property type="entry name" value="GGDEF_dom"/>
</dbReference>
<evidence type="ECO:0000256" key="2">
    <source>
        <dbReference type="ARBA" id="ARBA00012528"/>
    </source>
</evidence>
<dbReference type="InterPro" id="IPR050469">
    <property type="entry name" value="Diguanylate_Cyclase"/>
</dbReference>
<dbReference type="InterPro" id="IPR001638">
    <property type="entry name" value="Solute-binding_3/MltF_N"/>
</dbReference>
<dbReference type="InterPro" id="IPR043128">
    <property type="entry name" value="Rev_trsase/Diguanyl_cyclase"/>
</dbReference>
<dbReference type="SMART" id="SM00062">
    <property type="entry name" value="PBPb"/>
    <property type="match status" value="1"/>
</dbReference>
<dbReference type="Proteomes" id="UP000326936">
    <property type="component" value="Plasmid pTHAF100_a"/>
</dbReference>
<keyword evidence="5" id="KW-0548">Nucleotidyltransferase</keyword>
<evidence type="ECO:0000256" key="3">
    <source>
        <dbReference type="SAM" id="Phobius"/>
    </source>
</evidence>
<reference evidence="5 6" key="1">
    <citation type="submission" date="2019-10" db="EMBL/GenBank/DDBJ databases">
        <title>Complete genome sequence of Vibrio sp. strain THAF100, isolated from non-filtered water from the water column of tank 6 of a marine aquarium containing stony-coral fragments. Water maintained at 26 degree C.</title>
        <authorList>
            <person name="Ruckert C."/>
            <person name="Franco A."/>
            <person name="Kalinowski J."/>
            <person name="Glaeser S."/>
        </authorList>
    </citation>
    <scope>NUCLEOTIDE SEQUENCE [LARGE SCALE GENOMIC DNA]</scope>
    <source>
        <strain evidence="5 6">THAF100</strain>
        <plasmid evidence="6">pthaf100_a</plasmid>
    </source>
</reference>
<dbReference type="SMART" id="SM00267">
    <property type="entry name" value="GGDEF"/>
    <property type="match status" value="1"/>
</dbReference>
<dbReference type="CDD" id="cd13706">
    <property type="entry name" value="PBP2_HisK_like_1"/>
    <property type="match status" value="1"/>
</dbReference>
<comment type="cofactor">
    <cofactor evidence="1">
        <name>Mg(2+)</name>
        <dbReference type="ChEBI" id="CHEBI:18420"/>
    </cofactor>
</comment>
<dbReference type="AlphaFoldDB" id="A0A5P9CPT1"/>
<dbReference type="Pfam" id="PF00990">
    <property type="entry name" value="GGDEF"/>
    <property type="match status" value="1"/>
</dbReference>
<proteinExistence type="predicted"/>
<dbReference type="PANTHER" id="PTHR45138:SF5">
    <property type="entry name" value="BIFUNCTIONAL PERIPLASMIC SUBSTRATE BINDING PROTEIN_CYTOPLASMIC DIGUANYLATE CYCLASE"/>
    <property type="match status" value="1"/>
</dbReference>
<dbReference type="EC" id="2.7.7.65" evidence="2"/>
<dbReference type="GO" id="GO:0005886">
    <property type="term" value="C:plasma membrane"/>
    <property type="evidence" value="ECO:0007669"/>
    <property type="project" value="TreeGrafter"/>
</dbReference>
<dbReference type="CDD" id="cd01949">
    <property type="entry name" value="GGDEF"/>
    <property type="match status" value="1"/>
</dbReference>
<dbReference type="Gene3D" id="3.40.190.10">
    <property type="entry name" value="Periplasmic binding protein-like II"/>
    <property type="match status" value="2"/>
</dbReference>
<dbReference type="PROSITE" id="PS50887">
    <property type="entry name" value="GGDEF"/>
    <property type="match status" value="1"/>
</dbReference>
<dbReference type="SUPFAM" id="SSF53850">
    <property type="entry name" value="Periplasmic binding protein-like II"/>
    <property type="match status" value="1"/>
</dbReference>
<organism evidence="5 6">
    <name type="scientific">Vibrio aquimaris</name>
    <dbReference type="NCBI Taxonomy" id="2587862"/>
    <lineage>
        <taxon>Bacteria</taxon>
        <taxon>Pseudomonadati</taxon>
        <taxon>Pseudomonadota</taxon>
        <taxon>Gammaproteobacteria</taxon>
        <taxon>Vibrionales</taxon>
        <taxon>Vibrionaceae</taxon>
        <taxon>Vibrio</taxon>
    </lineage>
</organism>
<feature type="transmembrane region" description="Helical" evidence="3">
    <location>
        <begin position="275"/>
        <end position="297"/>
    </location>
</feature>
<keyword evidence="3" id="KW-0812">Transmembrane</keyword>
<protein>
    <recommendedName>
        <fullName evidence="2">diguanylate cyclase</fullName>
        <ecNumber evidence="2">2.7.7.65</ecNumber>
    </recommendedName>
</protein>